<accession>A0AC34FGJ9</accession>
<proteinExistence type="predicted"/>
<reference evidence="2" key="1">
    <citation type="submission" date="2022-11" db="UniProtKB">
        <authorList>
            <consortium name="WormBaseParasite"/>
        </authorList>
    </citation>
    <scope>IDENTIFICATION</scope>
</reference>
<sequence>MSDAEIVEAFTNLTVTDEYIEFIAKFLSCRIEIYENGRLKKFGKRETENKIFTLVLALENGRYSVVLNL</sequence>
<evidence type="ECO:0000313" key="1">
    <source>
        <dbReference type="Proteomes" id="UP000887579"/>
    </source>
</evidence>
<name>A0AC34FGJ9_9BILA</name>
<protein>
    <submittedName>
        <fullName evidence="2">Uncharacterized protein</fullName>
    </submittedName>
</protein>
<evidence type="ECO:0000313" key="2">
    <source>
        <dbReference type="WBParaSite" id="ES5_v2.g16382.t1"/>
    </source>
</evidence>
<dbReference type="WBParaSite" id="ES5_v2.g16382.t1">
    <property type="protein sequence ID" value="ES5_v2.g16382.t1"/>
    <property type="gene ID" value="ES5_v2.g16382"/>
</dbReference>
<organism evidence="1 2">
    <name type="scientific">Panagrolaimus sp. ES5</name>
    <dbReference type="NCBI Taxonomy" id="591445"/>
    <lineage>
        <taxon>Eukaryota</taxon>
        <taxon>Metazoa</taxon>
        <taxon>Ecdysozoa</taxon>
        <taxon>Nematoda</taxon>
        <taxon>Chromadorea</taxon>
        <taxon>Rhabditida</taxon>
        <taxon>Tylenchina</taxon>
        <taxon>Panagrolaimomorpha</taxon>
        <taxon>Panagrolaimoidea</taxon>
        <taxon>Panagrolaimidae</taxon>
        <taxon>Panagrolaimus</taxon>
    </lineage>
</organism>
<dbReference type="Proteomes" id="UP000887579">
    <property type="component" value="Unplaced"/>
</dbReference>